<organism evidence="1 2">
    <name type="scientific">Trichostrongylus colubriformis</name>
    <name type="common">Black scour worm</name>
    <dbReference type="NCBI Taxonomy" id="6319"/>
    <lineage>
        <taxon>Eukaryota</taxon>
        <taxon>Metazoa</taxon>
        <taxon>Ecdysozoa</taxon>
        <taxon>Nematoda</taxon>
        <taxon>Chromadorea</taxon>
        <taxon>Rhabditida</taxon>
        <taxon>Rhabditina</taxon>
        <taxon>Rhabditomorpha</taxon>
        <taxon>Strongyloidea</taxon>
        <taxon>Trichostrongylidae</taxon>
        <taxon>Trichostrongylus</taxon>
    </lineage>
</organism>
<evidence type="ECO:0000313" key="1">
    <source>
        <dbReference type="EMBL" id="KAK5968032.1"/>
    </source>
</evidence>
<sequence length="101" mass="11148">MLNNQNPQGYPTPVDCGPFVQFCTKNVLNQRQQNWDTLTTILYDCDTQYTSHCRYDGCTYSVNGGASCCCDSYLCNGTSTNHSNSLIVLLCALVATGKFLL</sequence>
<gene>
    <name evidence="1" type="ORF">GCK32_000885</name>
</gene>
<comment type="caution">
    <text evidence="1">The sequence shown here is derived from an EMBL/GenBank/DDBJ whole genome shotgun (WGS) entry which is preliminary data.</text>
</comment>
<dbReference type="EMBL" id="WIXE01021815">
    <property type="protein sequence ID" value="KAK5968032.1"/>
    <property type="molecule type" value="Genomic_DNA"/>
</dbReference>
<name>A0AAN8EXK1_TRICO</name>
<dbReference type="AlphaFoldDB" id="A0AAN8EXK1"/>
<proteinExistence type="predicted"/>
<evidence type="ECO:0000313" key="2">
    <source>
        <dbReference type="Proteomes" id="UP001331761"/>
    </source>
</evidence>
<dbReference type="Proteomes" id="UP001331761">
    <property type="component" value="Unassembled WGS sequence"/>
</dbReference>
<accession>A0AAN8EXK1</accession>
<keyword evidence="2" id="KW-1185">Reference proteome</keyword>
<reference evidence="1 2" key="1">
    <citation type="submission" date="2019-10" db="EMBL/GenBank/DDBJ databases">
        <title>Assembly and Annotation for the nematode Trichostrongylus colubriformis.</title>
        <authorList>
            <person name="Martin J."/>
        </authorList>
    </citation>
    <scope>NUCLEOTIDE SEQUENCE [LARGE SCALE GENOMIC DNA]</scope>
    <source>
        <strain evidence="1">G859</strain>
        <tissue evidence="1">Whole worm</tissue>
    </source>
</reference>
<protein>
    <submittedName>
        <fullName evidence="1">Uncharacterized protein</fullName>
    </submittedName>
</protein>